<dbReference type="GeneID" id="121402946"/>
<proteinExistence type="predicted"/>
<reference evidence="2" key="1">
    <citation type="submission" date="2025-08" db="UniProtKB">
        <authorList>
            <consortium name="RefSeq"/>
        </authorList>
    </citation>
    <scope>IDENTIFICATION</scope>
    <source>
        <strain evidence="2">J_2021</strain>
        <tissue evidence="2">Erythrocytes</tissue>
    </source>
</reference>
<dbReference type="Proteomes" id="UP000186698">
    <property type="component" value="Chromosome 4L"/>
</dbReference>
<evidence type="ECO:0000313" key="2">
    <source>
        <dbReference type="RefSeq" id="XP_041445890.1"/>
    </source>
</evidence>
<protein>
    <submittedName>
        <fullName evidence="2">Uncharacterized protein LOC121402946</fullName>
    </submittedName>
</protein>
<organism evidence="1 2">
    <name type="scientific">Xenopus laevis</name>
    <name type="common">African clawed frog</name>
    <dbReference type="NCBI Taxonomy" id="8355"/>
    <lineage>
        <taxon>Eukaryota</taxon>
        <taxon>Metazoa</taxon>
        <taxon>Chordata</taxon>
        <taxon>Craniata</taxon>
        <taxon>Vertebrata</taxon>
        <taxon>Euteleostomi</taxon>
        <taxon>Amphibia</taxon>
        <taxon>Batrachia</taxon>
        <taxon>Anura</taxon>
        <taxon>Pipoidea</taxon>
        <taxon>Pipidae</taxon>
        <taxon>Xenopodinae</taxon>
        <taxon>Xenopus</taxon>
        <taxon>Xenopus</taxon>
    </lineage>
</organism>
<keyword evidence="1" id="KW-1185">Reference proteome</keyword>
<evidence type="ECO:0000313" key="1">
    <source>
        <dbReference type="Proteomes" id="UP000186698"/>
    </source>
</evidence>
<name>A0A8J1MY14_XENLA</name>
<dbReference type="KEGG" id="xla:121402946"/>
<gene>
    <name evidence="2" type="primary">LOC121402946</name>
</gene>
<dbReference type="RefSeq" id="XP_041445890.1">
    <property type="nucleotide sequence ID" value="XM_041589956.1"/>
</dbReference>
<accession>A0A8J1MY14</accession>
<sequence length="412" mass="46700">MPDQEIISSHSSEKDGKCYSLVCDSNCVKRTSEITCPPVTPPTTTPHKRKCVCRHEGRVYVPDQEIESSHSREKDGKCYSLVCDSNCEKRTSEITCPPVRQRTTTPHERKCLCHHDGRVYMPDQEIISSHSSEKDGKCYSLVCDSNCVKRTSEITCPPVTPPTTTPHKRKCVCRHEGRVYVPDQEIESSHSREKDGKCYSLVCDSNCEKRTSEITCPPVRQRTTTPHERKCLCHHDGRVYMPDQEIISSHSSEKDGKCYSLVCDSNCVKRTSEITCPPVTPPTTTPHKRKCVCRHEGRVYVPDQEIESSHSREKDGKCYSLVCDSNCEKRTSEITCPPVRQRTTTPHERKCLCHHDGRVYMPDQEIISSHSSEKDGKCYSLVCDSNCVKRTSEITCPPVTPPSKYLQLQEAL</sequence>
<dbReference type="AlphaFoldDB" id="A0A8J1MY14"/>